<name>A0A6J5F5J2_9BURK</name>
<sequence>MHFHKPRIRPVLNLLLICHANVCRSRMAECVFRQVLFNAEGERVLSAGLAAVSGKPVHELVKTVLLERGYTIPSELSSVRLIAPMLAWADLVLVMETAQRREIVRRHPTMAGKVWTLGHWLDCEIHDPVCGDKARFDATLTLIERSARSWLPVLVPQ</sequence>
<feature type="active site" description="Nucleophile" evidence="6">
    <location>
        <position position="18"/>
    </location>
</feature>
<keyword evidence="9" id="KW-1185">Reference proteome</keyword>
<dbReference type="PANTHER" id="PTHR11717:SF31">
    <property type="entry name" value="LOW MOLECULAR WEIGHT PROTEIN-TYROSINE-PHOSPHATASE ETP-RELATED"/>
    <property type="match status" value="1"/>
</dbReference>
<evidence type="ECO:0000256" key="4">
    <source>
        <dbReference type="ARBA" id="ARBA00022912"/>
    </source>
</evidence>
<dbReference type="PANTHER" id="PTHR11717">
    <property type="entry name" value="LOW MOLECULAR WEIGHT PROTEIN TYROSINE PHOSPHATASE"/>
    <property type="match status" value="1"/>
</dbReference>
<dbReference type="InterPro" id="IPR050438">
    <property type="entry name" value="LMW_PTPase"/>
</dbReference>
<dbReference type="Gene3D" id="3.40.50.2300">
    <property type="match status" value="1"/>
</dbReference>
<evidence type="ECO:0000256" key="5">
    <source>
        <dbReference type="ARBA" id="ARBA00051722"/>
    </source>
</evidence>
<dbReference type="InterPro" id="IPR017867">
    <property type="entry name" value="Tyr_phospatase_low_mol_wt"/>
</dbReference>
<keyword evidence="3 8" id="KW-0378">Hydrolase</keyword>
<reference evidence="8 9" key="1">
    <citation type="submission" date="2020-04" db="EMBL/GenBank/DDBJ databases">
        <authorList>
            <person name="De Canck E."/>
        </authorList>
    </citation>
    <scope>NUCLEOTIDE SEQUENCE [LARGE SCALE GENOMIC DNA]</scope>
    <source>
        <strain evidence="8 9">LMG 29542</strain>
    </source>
</reference>
<feature type="active site" description="Proton donor" evidence="6">
    <location>
        <position position="127"/>
    </location>
</feature>
<dbReference type="GO" id="GO:0004725">
    <property type="term" value="F:protein tyrosine phosphatase activity"/>
    <property type="evidence" value="ECO:0007669"/>
    <property type="project" value="UniProtKB-EC"/>
</dbReference>
<evidence type="ECO:0000313" key="8">
    <source>
        <dbReference type="EMBL" id="CAB3773031.1"/>
    </source>
</evidence>
<evidence type="ECO:0000313" key="9">
    <source>
        <dbReference type="Proteomes" id="UP000494363"/>
    </source>
</evidence>
<dbReference type="Pfam" id="PF01451">
    <property type="entry name" value="LMWPc"/>
    <property type="match status" value="1"/>
</dbReference>
<feature type="active site" evidence="6">
    <location>
        <position position="24"/>
    </location>
</feature>
<comment type="catalytic activity">
    <reaction evidence="5">
        <text>O-phospho-L-tyrosyl-[protein] + H2O = L-tyrosyl-[protein] + phosphate</text>
        <dbReference type="Rhea" id="RHEA:10684"/>
        <dbReference type="Rhea" id="RHEA-COMP:10136"/>
        <dbReference type="Rhea" id="RHEA-COMP:20101"/>
        <dbReference type="ChEBI" id="CHEBI:15377"/>
        <dbReference type="ChEBI" id="CHEBI:43474"/>
        <dbReference type="ChEBI" id="CHEBI:46858"/>
        <dbReference type="ChEBI" id="CHEBI:61978"/>
        <dbReference type="EC" id="3.1.3.48"/>
    </reaction>
</comment>
<evidence type="ECO:0000256" key="3">
    <source>
        <dbReference type="ARBA" id="ARBA00022801"/>
    </source>
</evidence>
<dbReference type="InterPro" id="IPR023485">
    <property type="entry name" value="Ptyr_pPase"/>
</dbReference>
<dbReference type="InterPro" id="IPR036196">
    <property type="entry name" value="Ptyr_pPase_sf"/>
</dbReference>
<evidence type="ECO:0000256" key="1">
    <source>
        <dbReference type="ARBA" id="ARBA00011063"/>
    </source>
</evidence>
<evidence type="ECO:0000259" key="7">
    <source>
        <dbReference type="SMART" id="SM00226"/>
    </source>
</evidence>
<gene>
    <name evidence="8" type="primary">ptp_3</name>
    <name evidence="8" type="ORF">LMG29542_07082</name>
</gene>
<feature type="domain" description="Phosphotyrosine protein phosphatase I" evidence="7">
    <location>
        <begin position="12"/>
        <end position="153"/>
    </location>
</feature>
<dbReference type="PRINTS" id="PR00719">
    <property type="entry name" value="LMWPTPASE"/>
</dbReference>
<dbReference type="SUPFAM" id="SSF52788">
    <property type="entry name" value="Phosphotyrosine protein phosphatases I"/>
    <property type="match status" value="1"/>
</dbReference>
<dbReference type="Proteomes" id="UP000494363">
    <property type="component" value="Unassembled WGS sequence"/>
</dbReference>
<keyword evidence="4" id="KW-0904">Protein phosphatase</keyword>
<dbReference type="EMBL" id="CADIKH010000067">
    <property type="protein sequence ID" value="CAB3773031.1"/>
    <property type="molecule type" value="Genomic_DNA"/>
</dbReference>
<proteinExistence type="inferred from homology"/>
<organism evidence="8 9">
    <name type="scientific">Paraburkholderia humisilvae</name>
    <dbReference type="NCBI Taxonomy" id="627669"/>
    <lineage>
        <taxon>Bacteria</taxon>
        <taxon>Pseudomonadati</taxon>
        <taxon>Pseudomonadota</taxon>
        <taxon>Betaproteobacteria</taxon>
        <taxon>Burkholderiales</taxon>
        <taxon>Burkholderiaceae</taxon>
        <taxon>Paraburkholderia</taxon>
    </lineage>
</organism>
<evidence type="ECO:0000256" key="6">
    <source>
        <dbReference type="PIRSR" id="PIRSR617867-1"/>
    </source>
</evidence>
<accession>A0A6J5F5J2</accession>
<protein>
    <recommendedName>
        <fullName evidence="2">protein-tyrosine-phosphatase</fullName>
        <ecNumber evidence="2">3.1.3.48</ecNumber>
    </recommendedName>
</protein>
<evidence type="ECO:0000256" key="2">
    <source>
        <dbReference type="ARBA" id="ARBA00013064"/>
    </source>
</evidence>
<comment type="similarity">
    <text evidence="1">Belongs to the low molecular weight phosphotyrosine protein phosphatase family.</text>
</comment>
<dbReference type="AlphaFoldDB" id="A0A6J5F5J2"/>
<dbReference type="SMART" id="SM00226">
    <property type="entry name" value="LMWPc"/>
    <property type="match status" value="1"/>
</dbReference>
<dbReference type="EC" id="3.1.3.48" evidence="2"/>